<dbReference type="Proteomes" id="UP000664904">
    <property type="component" value="Plasmid unnamed4"/>
</dbReference>
<dbReference type="EMBL" id="CP072134">
    <property type="protein sequence ID" value="QTH72996.1"/>
    <property type="molecule type" value="Genomic_DNA"/>
</dbReference>
<accession>A0A975DM76</accession>
<dbReference type="KEGG" id="pxi:J5O05_17205"/>
<reference evidence="2" key="1">
    <citation type="submission" date="2021-03" db="EMBL/GenBank/DDBJ databases">
        <title>Complete Genome of Pseudoalteromonas xiamenensis STKMTI.2, a new potential marine bacterium producing anti-Vibrio compounds.</title>
        <authorList>
            <person name="Handayani D.P."/>
            <person name="Isnansetyo A."/>
            <person name="Istiqomah I."/>
            <person name="Jumina J."/>
        </authorList>
    </citation>
    <scope>NUCLEOTIDE SEQUENCE</scope>
    <source>
        <strain evidence="2">STKMTI.2</strain>
        <plasmid evidence="2">unnamed4</plasmid>
    </source>
</reference>
<protein>
    <submittedName>
        <fullName evidence="2">EAL domain-containing protein</fullName>
    </submittedName>
</protein>
<sequence length="415" mass="48150">MEIKSNLDLQNIQSGVLSENEVGIFIRFHQFEYFDHLLSGELTSFLQEKVKSEISSFVSVKEVFYIGNGDFFIKVSDEKENLPVVLEDFHYKLAKMSSRLDPVRYWCIVYKECGLRVNLSTQIVTSQYLIDKKQVLPCSTNFLDSAVINRFSSDLTLLISFPLAIVNHDIYFEFQPIVDVKYKKVVKLEVLARWEHQNRKIPPSEFIPVISSSPYARVFDIYLIESICDRFSEIRRVYGDVEISINLSSEAISEDEFISIFIDVMEKKGVEFKSFVVEITELSPLRIDDDIWKNIFKLKSRGIKIALDDFGSGYTCFSNLRNLPIDYLKVDRALTNGLIINKTDLDLVHLLLSFCRSRNIEIVFEGIEDSTQMNFLLSIGARIMQGFYFSKPQRLEKLFVPQEYKKSVRFLTSVF</sequence>
<evidence type="ECO:0000313" key="2">
    <source>
        <dbReference type="EMBL" id="QTH72996.1"/>
    </source>
</evidence>
<dbReference type="InterPro" id="IPR001633">
    <property type="entry name" value="EAL_dom"/>
</dbReference>
<dbReference type="PANTHER" id="PTHR33121">
    <property type="entry name" value="CYCLIC DI-GMP PHOSPHODIESTERASE PDEF"/>
    <property type="match status" value="1"/>
</dbReference>
<dbReference type="PANTHER" id="PTHR33121:SF70">
    <property type="entry name" value="SIGNALING PROTEIN YKOW"/>
    <property type="match status" value="1"/>
</dbReference>
<dbReference type="Gene3D" id="3.20.20.450">
    <property type="entry name" value="EAL domain"/>
    <property type="match status" value="1"/>
</dbReference>
<dbReference type="InterPro" id="IPR050706">
    <property type="entry name" value="Cyclic-di-GMP_PDE-like"/>
</dbReference>
<evidence type="ECO:0000313" key="3">
    <source>
        <dbReference type="Proteomes" id="UP000664904"/>
    </source>
</evidence>
<feature type="domain" description="EAL" evidence="1">
    <location>
        <begin position="154"/>
        <end position="406"/>
    </location>
</feature>
<gene>
    <name evidence="2" type="ORF">J5O05_17205</name>
</gene>
<geneLocation type="plasmid" evidence="2 3">
    <name>unnamed4</name>
</geneLocation>
<keyword evidence="3" id="KW-1185">Reference proteome</keyword>
<dbReference type="PROSITE" id="PS50883">
    <property type="entry name" value="EAL"/>
    <property type="match status" value="1"/>
</dbReference>
<name>A0A975DM76_9GAMM</name>
<dbReference type="InterPro" id="IPR035919">
    <property type="entry name" value="EAL_sf"/>
</dbReference>
<evidence type="ECO:0000259" key="1">
    <source>
        <dbReference type="PROSITE" id="PS50883"/>
    </source>
</evidence>
<dbReference type="SUPFAM" id="SSF141868">
    <property type="entry name" value="EAL domain-like"/>
    <property type="match status" value="1"/>
</dbReference>
<proteinExistence type="predicted"/>
<dbReference type="GO" id="GO:0071111">
    <property type="term" value="F:cyclic-guanylate-specific phosphodiesterase activity"/>
    <property type="evidence" value="ECO:0007669"/>
    <property type="project" value="InterPro"/>
</dbReference>
<keyword evidence="2" id="KW-0614">Plasmid</keyword>
<dbReference type="AlphaFoldDB" id="A0A975DM76"/>
<dbReference type="SMART" id="SM00052">
    <property type="entry name" value="EAL"/>
    <property type="match status" value="1"/>
</dbReference>
<dbReference type="RefSeq" id="WP_208844615.1">
    <property type="nucleotide sequence ID" value="NZ_CP072134.1"/>
</dbReference>
<dbReference type="CDD" id="cd01948">
    <property type="entry name" value="EAL"/>
    <property type="match status" value="1"/>
</dbReference>
<organism evidence="2 3">
    <name type="scientific">Pseudoalteromonas xiamenensis</name>
    <dbReference type="NCBI Taxonomy" id="882626"/>
    <lineage>
        <taxon>Bacteria</taxon>
        <taxon>Pseudomonadati</taxon>
        <taxon>Pseudomonadota</taxon>
        <taxon>Gammaproteobacteria</taxon>
        <taxon>Alteromonadales</taxon>
        <taxon>Pseudoalteromonadaceae</taxon>
        <taxon>Pseudoalteromonas</taxon>
    </lineage>
</organism>
<dbReference type="Pfam" id="PF00563">
    <property type="entry name" value="EAL"/>
    <property type="match status" value="1"/>
</dbReference>